<accession>D5X0E9</accession>
<dbReference type="STRING" id="75379.Tint_1206"/>
<feature type="compositionally biased region" description="Low complexity" evidence="1">
    <location>
        <begin position="20"/>
        <end position="56"/>
    </location>
</feature>
<proteinExistence type="predicted"/>
<protein>
    <submittedName>
        <fullName evidence="2">Uncharacterized protein</fullName>
    </submittedName>
</protein>
<name>D5X0E9_THIK1</name>
<dbReference type="eggNOG" id="ENOG502ZNY5">
    <property type="taxonomic scope" value="Bacteria"/>
</dbReference>
<reference evidence="2" key="1">
    <citation type="submission" date="2010-04" db="EMBL/GenBank/DDBJ databases">
        <title>Complete sequence of Thiomonas intermedia K12.</title>
        <authorList>
            <consortium name="US DOE Joint Genome Institute"/>
            <person name="Lucas S."/>
            <person name="Copeland A."/>
            <person name="Lapidus A."/>
            <person name="Cheng J.-F."/>
            <person name="Bruce D."/>
            <person name="Goodwin L."/>
            <person name="Pitluck S."/>
            <person name="Davenport K."/>
            <person name="Detter J.C."/>
            <person name="Han C."/>
            <person name="Tapia R."/>
            <person name="Land M."/>
            <person name="Hauser L."/>
            <person name="Kyrpides N."/>
            <person name="Ovchinnikova G."/>
            <person name="Kerfeld C.A."/>
            <person name="Cannon G.C."/>
            <person name="Heinhorst S."/>
            <person name="Woyke T."/>
        </authorList>
    </citation>
    <scope>NUCLEOTIDE SEQUENCE [LARGE SCALE GENOMIC DNA]</scope>
    <source>
        <strain evidence="2">K12</strain>
    </source>
</reference>
<dbReference type="HOGENOM" id="CLU_1805287_0_0_4"/>
<dbReference type="BioCyc" id="TINT75379:TINT_RS06030-MONOMER"/>
<sequence length="143" mass="14272">MDVQNAVNFSSPGKLQTGVPTAPIASASTPGSAPTLAPAGATASPAAAGVLPGAAPNSLPPATLAQAADTLQKQVSQQAPSVALTAGLDPNGGHPGQLLVELKDKQTQQVFVRYYVPSQQVVKAAAQSPDQPMSPGSLLQEKA</sequence>
<evidence type="ECO:0000313" key="2">
    <source>
        <dbReference type="EMBL" id="ADG30595.1"/>
    </source>
</evidence>
<feature type="region of interest" description="Disordered" evidence="1">
    <location>
        <begin position="1"/>
        <end position="57"/>
    </location>
</feature>
<dbReference type="AlphaFoldDB" id="D5X0E9"/>
<feature type="region of interest" description="Disordered" evidence="1">
    <location>
        <begin position="124"/>
        <end position="143"/>
    </location>
</feature>
<feature type="compositionally biased region" description="Polar residues" evidence="1">
    <location>
        <begin position="1"/>
        <end position="14"/>
    </location>
</feature>
<gene>
    <name evidence="2" type="ordered locus">Tint_1206</name>
</gene>
<organism evidence="2">
    <name type="scientific">Thiomonas intermedia (strain K12)</name>
    <name type="common">Thiobacillus intermedius</name>
    <dbReference type="NCBI Taxonomy" id="75379"/>
    <lineage>
        <taxon>Bacteria</taxon>
        <taxon>Pseudomonadati</taxon>
        <taxon>Pseudomonadota</taxon>
        <taxon>Betaproteobacteria</taxon>
        <taxon>Burkholderiales</taxon>
        <taxon>Thiomonas</taxon>
    </lineage>
</organism>
<dbReference type="EMBL" id="CP002021">
    <property type="protein sequence ID" value="ADG30595.1"/>
    <property type="molecule type" value="Genomic_DNA"/>
</dbReference>
<evidence type="ECO:0000256" key="1">
    <source>
        <dbReference type="SAM" id="MobiDB-lite"/>
    </source>
</evidence>
<dbReference type="KEGG" id="tin:Tint_1206"/>